<evidence type="ECO:0000313" key="11">
    <source>
        <dbReference type="EMBL" id="MCW8109214.1"/>
    </source>
</evidence>
<gene>
    <name evidence="11" type="ORF">OPS25_11965</name>
</gene>
<keyword evidence="7" id="KW-0813">Transport</keyword>
<keyword evidence="12" id="KW-1185">Reference proteome</keyword>
<name>A0ABT3P8Z0_9ALTE</name>
<feature type="transmembrane region" description="Helical" evidence="7">
    <location>
        <begin position="72"/>
        <end position="92"/>
    </location>
</feature>
<feature type="domain" description="Mechanosensitive ion channel MscS" evidence="9">
    <location>
        <begin position="160"/>
        <end position="221"/>
    </location>
</feature>
<accession>A0ABT3P8Z0</accession>
<organism evidence="11 12">
    <name type="scientific">Alteromonas aquimaris</name>
    <dbReference type="NCBI Taxonomy" id="2998417"/>
    <lineage>
        <taxon>Bacteria</taxon>
        <taxon>Pseudomonadati</taxon>
        <taxon>Pseudomonadota</taxon>
        <taxon>Gammaproteobacteria</taxon>
        <taxon>Alteromonadales</taxon>
        <taxon>Alteromonadaceae</taxon>
        <taxon>Alteromonas/Salinimonas group</taxon>
        <taxon>Alteromonas</taxon>
    </lineage>
</organism>
<dbReference type="InterPro" id="IPR011014">
    <property type="entry name" value="MscS_channel_TM-2"/>
</dbReference>
<comment type="subcellular location">
    <subcellularLocation>
        <location evidence="7">Cell inner membrane</location>
        <topology evidence="7">Multi-pass membrane protein</topology>
    </subcellularLocation>
    <subcellularLocation>
        <location evidence="1">Cell membrane</location>
        <topology evidence="1">Multi-pass membrane protein</topology>
    </subcellularLocation>
</comment>
<dbReference type="Gene3D" id="3.30.70.100">
    <property type="match status" value="1"/>
</dbReference>
<comment type="subunit">
    <text evidence="7">Homoheptamer.</text>
</comment>
<feature type="compositionally biased region" description="Low complexity" evidence="8">
    <location>
        <begin position="24"/>
        <end position="35"/>
    </location>
</feature>
<dbReference type="Gene3D" id="1.10.287.1260">
    <property type="match status" value="1"/>
</dbReference>
<keyword evidence="7" id="KW-0997">Cell inner membrane</keyword>
<dbReference type="InterPro" id="IPR010920">
    <property type="entry name" value="LSM_dom_sf"/>
</dbReference>
<dbReference type="Gene3D" id="2.30.30.60">
    <property type="match status" value="1"/>
</dbReference>
<evidence type="ECO:0000256" key="6">
    <source>
        <dbReference type="ARBA" id="ARBA00023136"/>
    </source>
</evidence>
<keyword evidence="7" id="KW-0406">Ion transport</keyword>
<reference evidence="11" key="1">
    <citation type="submission" date="2022-11" db="EMBL/GenBank/DDBJ databases">
        <title>Alteromonas sp. nov., isolated from sea water of the Qingdao.</title>
        <authorList>
            <person name="Wang Q."/>
        </authorList>
    </citation>
    <scope>NUCLEOTIDE SEQUENCE</scope>
    <source>
        <strain evidence="11">ASW11-7</strain>
    </source>
</reference>
<evidence type="ECO:0000256" key="1">
    <source>
        <dbReference type="ARBA" id="ARBA00004651"/>
    </source>
</evidence>
<feature type="domain" description="Mechanosensitive ion channel MscS C-terminal" evidence="10">
    <location>
        <begin position="233"/>
        <end position="316"/>
    </location>
</feature>
<evidence type="ECO:0000256" key="3">
    <source>
        <dbReference type="ARBA" id="ARBA00022475"/>
    </source>
</evidence>
<keyword evidence="5 7" id="KW-1133">Transmembrane helix</keyword>
<evidence type="ECO:0000256" key="2">
    <source>
        <dbReference type="ARBA" id="ARBA00008017"/>
    </source>
</evidence>
<dbReference type="SUPFAM" id="SSF82689">
    <property type="entry name" value="Mechanosensitive channel protein MscS (YggB), C-terminal domain"/>
    <property type="match status" value="1"/>
</dbReference>
<evidence type="ECO:0000259" key="10">
    <source>
        <dbReference type="Pfam" id="PF21082"/>
    </source>
</evidence>
<keyword evidence="7" id="KW-0407">Ion channel</keyword>
<sequence>MIVWVAFCVQLAFGQDVMSALSQQQAANQQEQGNENPPPPNSEEMASEPELSPIAMLKKTLYDIYQDFIERLPYLGAGLIVIILTWIISNLIGRAVFKVAHSRKLRRSLCELFSRLTVIFVWILGLLIAAMIMFPGLTPAKALGGLGLASVAIGFAFKEIFENFFAGILLLWKYPFESGDFIECESILGRVEDISVRMTQIRKTNGELVVMPNSFLFKNPVNVLTDRDVRRITIMTGVAYDEDADKSVEVIEEALKQCETVDHDHPVEIFLNGFGASSIDIEVTWWTSPTPLGHRKSRSEVVSAVKRALDEAGIEIPFPYRTLTFKEPLPLERLSPSTQNE</sequence>
<proteinExistence type="inferred from homology"/>
<comment type="caution">
    <text evidence="11">The sequence shown here is derived from an EMBL/GenBank/DDBJ whole genome shotgun (WGS) entry which is preliminary data.</text>
</comment>
<dbReference type="Proteomes" id="UP001142810">
    <property type="component" value="Unassembled WGS sequence"/>
</dbReference>
<evidence type="ECO:0000256" key="5">
    <source>
        <dbReference type="ARBA" id="ARBA00022989"/>
    </source>
</evidence>
<dbReference type="Pfam" id="PF00924">
    <property type="entry name" value="MS_channel_2nd"/>
    <property type="match status" value="1"/>
</dbReference>
<dbReference type="RefSeq" id="WP_265617961.1">
    <property type="nucleotide sequence ID" value="NZ_JAPFRD010000011.1"/>
</dbReference>
<dbReference type="InterPro" id="IPR023408">
    <property type="entry name" value="MscS_beta-dom_sf"/>
</dbReference>
<dbReference type="SUPFAM" id="SSF50182">
    <property type="entry name" value="Sm-like ribonucleoproteins"/>
    <property type="match status" value="1"/>
</dbReference>
<protein>
    <recommendedName>
        <fullName evidence="7">Small-conductance mechanosensitive channel</fullName>
    </recommendedName>
</protein>
<dbReference type="SUPFAM" id="SSF82861">
    <property type="entry name" value="Mechanosensitive channel protein MscS (YggB), transmembrane region"/>
    <property type="match status" value="1"/>
</dbReference>
<comment type="similarity">
    <text evidence="2 7">Belongs to the MscS (TC 1.A.23) family.</text>
</comment>
<feature type="region of interest" description="Disordered" evidence="8">
    <location>
        <begin position="24"/>
        <end position="47"/>
    </location>
</feature>
<dbReference type="InterPro" id="IPR011066">
    <property type="entry name" value="MscS_channel_C_sf"/>
</dbReference>
<feature type="transmembrane region" description="Helical" evidence="7">
    <location>
        <begin position="112"/>
        <end position="134"/>
    </location>
</feature>
<dbReference type="EMBL" id="JAPFRD010000011">
    <property type="protein sequence ID" value="MCW8109214.1"/>
    <property type="molecule type" value="Genomic_DNA"/>
</dbReference>
<evidence type="ECO:0000259" key="9">
    <source>
        <dbReference type="Pfam" id="PF00924"/>
    </source>
</evidence>
<evidence type="ECO:0000256" key="4">
    <source>
        <dbReference type="ARBA" id="ARBA00022692"/>
    </source>
</evidence>
<dbReference type="PANTHER" id="PTHR30221:SF1">
    <property type="entry name" value="SMALL-CONDUCTANCE MECHANOSENSITIVE CHANNEL"/>
    <property type="match status" value="1"/>
</dbReference>
<evidence type="ECO:0000256" key="8">
    <source>
        <dbReference type="SAM" id="MobiDB-lite"/>
    </source>
</evidence>
<dbReference type="InterPro" id="IPR006685">
    <property type="entry name" value="MscS_channel_2nd"/>
</dbReference>
<comment type="function">
    <text evidence="7">Mechanosensitive channel that participates in the regulation of osmotic pressure changes within the cell, opening in response to stretch forces in the membrane lipid bilayer, without the need for other proteins. Contributes to normal resistance to hypoosmotic shock. Forms an ion channel of 1.0 nanosiemens conductance with a slight preference for anions.</text>
</comment>
<dbReference type="InterPro" id="IPR049278">
    <property type="entry name" value="MS_channel_C"/>
</dbReference>
<dbReference type="PANTHER" id="PTHR30221">
    <property type="entry name" value="SMALL-CONDUCTANCE MECHANOSENSITIVE CHANNEL"/>
    <property type="match status" value="1"/>
</dbReference>
<evidence type="ECO:0000256" key="7">
    <source>
        <dbReference type="RuleBase" id="RU369025"/>
    </source>
</evidence>
<evidence type="ECO:0000313" key="12">
    <source>
        <dbReference type="Proteomes" id="UP001142810"/>
    </source>
</evidence>
<dbReference type="Pfam" id="PF21082">
    <property type="entry name" value="MS_channel_3rd"/>
    <property type="match status" value="1"/>
</dbReference>
<keyword evidence="6 7" id="KW-0472">Membrane</keyword>
<keyword evidence="4 7" id="KW-0812">Transmembrane</keyword>
<dbReference type="InterPro" id="IPR045275">
    <property type="entry name" value="MscS_archaea/bacteria_type"/>
</dbReference>
<comment type="caution">
    <text evidence="7">Lacks conserved residue(s) required for the propagation of feature annotation.</text>
</comment>
<keyword evidence="3" id="KW-1003">Cell membrane</keyword>